<accession>A0A1V8M5I4</accession>
<keyword evidence="4" id="KW-1185">Reference proteome</keyword>
<proteinExistence type="predicted"/>
<feature type="domain" description="HTH luxR-type" evidence="2">
    <location>
        <begin position="133"/>
        <end position="198"/>
    </location>
</feature>
<dbReference type="OrthoDB" id="5571577at2"/>
<evidence type="ECO:0000313" key="3">
    <source>
        <dbReference type="EMBL" id="OQK16809.1"/>
    </source>
</evidence>
<reference evidence="3 4" key="1">
    <citation type="submission" date="2015-12" db="EMBL/GenBank/DDBJ databases">
        <authorList>
            <person name="Shamseldin A."/>
            <person name="Moawad H."/>
            <person name="Abd El-Rahim W.M."/>
            <person name="Sadowsky M.J."/>
        </authorList>
    </citation>
    <scope>NUCLEOTIDE SEQUENCE [LARGE SCALE GENOMIC DNA]</scope>
    <source>
        <strain evidence="3 4">WF1</strain>
    </source>
</reference>
<dbReference type="InterPro" id="IPR016032">
    <property type="entry name" value="Sig_transdc_resp-reg_C-effctor"/>
</dbReference>
<evidence type="ECO:0000256" key="1">
    <source>
        <dbReference type="ARBA" id="ARBA00023125"/>
    </source>
</evidence>
<evidence type="ECO:0000259" key="2">
    <source>
        <dbReference type="PROSITE" id="PS50043"/>
    </source>
</evidence>
<dbReference type="SMART" id="SM00421">
    <property type="entry name" value="HTH_LUXR"/>
    <property type="match status" value="1"/>
</dbReference>
<dbReference type="Proteomes" id="UP000191980">
    <property type="component" value="Unassembled WGS sequence"/>
</dbReference>
<dbReference type="PANTHER" id="PTHR43214">
    <property type="entry name" value="TWO-COMPONENT RESPONSE REGULATOR"/>
    <property type="match status" value="1"/>
</dbReference>
<dbReference type="STRING" id="1420851.AU255_02570"/>
<dbReference type="AlphaFoldDB" id="A0A1V8M5I4"/>
<dbReference type="EMBL" id="LPUF01000001">
    <property type="protein sequence ID" value="OQK16809.1"/>
    <property type="molecule type" value="Genomic_DNA"/>
</dbReference>
<dbReference type="PROSITE" id="PS50043">
    <property type="entry name" value="HTH_LUXR_2"/>
    <property type="match status" value="1"/>
</dbReference>
<dbReference type="GO" id="GO:0003677">
    <property type="term" value="F:DNA binding"/>
    <property type="evidence" value="ECO:0007669"/>
    <property type="project" value="UniProtKB-KW"/>
</dbReference>
<dbReference type="InterPro" id="IPR000792">
    <property type="entry name" value="Tscrpt_reg_LuxR_C"/>
</dbReference>
<name>A0A1V8M5I4_9GAMM</name>
<dbReference type="Pfam" id="PF00196">
    <property type="entry name" value="GerE"/>
    <property type="match status" value="1"/>
</dbReference>
<dbReference type="Gene3D" id="3.40.50.2300">
    <property type="match status" value="1"/>
</dbReference>
<comment type="caution">
    <text evidence="3">The sequence shown here is derived from an EMBL/GenBank/DDBJ whole genome shotgun (WGS) entry which is preliminary data.</text>
</comment>
<gene>
    <name evidence="3" type="ORF">AU255_02570</name>
</gene>
<evidence type="ECO:0000313" key="4">
    <source>
        <dbReference type="Proteomes" id="UP000191980"/>
    </source>
</evidence>
<dbReference type="PANTHER" id="PTHR43214:SF43">
    <property type="entry name" value="TWO-COMPONENT RESPONSE REGULATOR"/>
    <property type="match status" value="1"/>
</dbReference>
<organism evidence="3 4">
    <name type="scientific">Methyloprofundus sedimenti</name>
    <dbReference type="NCBI Taxonomy" id="1420851"/>
    <lineage>
        <taxon>Bacteria</taxon>
        <taxon>Pseudomonadati</taxon>
        <taxon>Pseudomonadota</taxon>
        <taxon>Gammaproteobacteria</taxon>
        <taxon>Methylococcales</taxon>
        <taxon>Methylococcaceae</taxon>
        <taxon>Methyloprofundus</taxon>
    </lineage>
</organism>
<keyword evidence="1" id="KW-0238">DNA-binding</keyword>
<sequence>MHIILISSAIKKSPSAKLFQRLNDITLHEITKLEDILNYKHTSGLIFFDAALGMEEITRQIQLYQQKKAIKWLVINATDIQQSLLYLQLGASGILTQPGEKKVQDCLQSISHGQLYLEPDFIQILALRQIKKTLLPFKQLTAREYDVFCMLAEDYSIQAIAEQLSITTKTAFNCQAQLRKKLEIKNQQSIFKLAKKHGLIN</sequence>
<dbReference type="SUPFAM" id="SSF46894">
    <property type="entry name" value="C-terminal effector domain of the bipartite response regulators"/>
    <property type="match status" value="1"/>
</dbReference>
<dbReference type="RefSeq" id="WP_080521428.1">
    <property type="nucleotide sequence ID" value="NZ_LPUF01000001.1"/>
</dbReference>
<protein>
    <recommendedName>
        <fullName evidence="2">HTH luxR-type domain-containing protein</fullName>
    </recommendedName>
</protein>
<dbReference type="InterPro" id="IPR039420">
    <property type="entry name" value="WalR-like"/>
</dbReference>
<dbReference type="GO" id="GO:0006355">
    <property type="term" value="P:regulation of DNA-templated transcription"/>
    <property type="evidence" value="ECO:0007669"/>
    <property type="project" value="InterPro"/>
</dbReference>